<evidence type="ECO:0000256" key="2">
    <source>
        <dbReference type="ARBA" id="ARBA00023002"/>
    </source>
</evidence>
<gene>
    <name evidence="7" type="ORF">ABDB84_12605</name>
</gene>
<evidence type="ECO:0000256" key="3">
    <source>
        <dbReference type="ARBA" id="ARBA00023027"/>
    </source>
</evidence>
<proteinExistence type="inferred from homology"/>
<dbReference type="SUPFAM" id="SSF53720">
    <property type="entry name" value="ALDH-like"/>
    <property type="match status" value="1"/>
</dbReference>
<dbReference type="InterPro" id="IPR016163">
    <property type="entry name" value="Ald_DH_C"/>
</dbReference>
<dbReference type="InterPro" id="IPR029510">
    <property type="entry name" value="Ald_DH_CS_GLU"/>
</dbReference>
<feature type="domain" description="Aldehyde dehydrogenase" evidence="6">
    <location>
        <begin position="24"/>
        <end position="480"/>
    </location>
</feature>
<dbReference type="PROSITE" id="PS00070">
    <property type="entry name" value="ALDEHYDE_DEHYDR_CYS"/>
    <property type="match status" value="1"/>
</dbReference>
<dbReference type="Pfam" id="PF00171">
    <property type="entry name" value="Aldedh"/>
    <property type="match status" value="1"/>
</dbReference>
<dbReference type="PANTHER" id="PTHR42986:SF1">
    <property type="entry name" value="BENZALDEHYDE DEHYDROGENASE YFMT"/>
    <property type="match status" value="1"/>
</dbReference>
<keyword evidence="2 5" id="KW-0560">Oxidoreductase</keyword>
<dbReference type="CDD" id="cd07152">
    <property type="entry name" value="ALDH_BenzADH"/>
    <property type="match status" value="1"/>
</dbReference>
<dbReference type="Proteomes" id="UP001410394">
    <property type="component" value="Unassembled WGS sequence"/>
</dbReference>
<dbReference type="Gene3D" id="3.40.605.10">
    <property type="entry name" value="Aldehyde Dehydrogenase, Chain A, domain 1"/>
    <property type="match status" value="1"/>
</dbReference>
<comment type="caution">
    <text evidence="7">The sequence shown here is derived from an EMBL/GenBank/DDBJ whole genome shotgun (WGS) entry which is preliminary data.</text>
</comment>
<evidence type="ECO:0000313" key="8">
    <source>
        <dbReference type="Proteomes" id="UP001410394"/>
    </source>
</evidence>
<dbReference type="InterPro" id="IPR016162">
    <property type="entry name" value="Ald_DH_N"/>
</dbReference>
<feature type="active site" evidence="4">
    <location>
        <position position="258"/>
    </location>
</feature>
<dbReference type="PANTHER" id="PTHR42986">
    <property type="entry name" value="BENZALDEHYDE DEHYDROGENASE YFMT"/>
    <property type="match status" value="1"/>
</dbReference>
<keyword evidence="8" id="KW-1185">Reference proteome</keyword>
<evidence type="ECO:0000256" key="4">
    <source>
        <dbReference type="PROSITE-ProRule" id="PRU10007"/>
    </source>
</evidence>
<sequence length="491" mass="52507">MLQEKTLHLLNPEQWKGKIFNGQWVAASGGILPVHEPASGDLLAEVGQASAADVTAAVRKAEIAQKQWANTAPRERAAIFRRAAQLLEAHFDEMTRWVVRETGGIIPKGQLEIRETIEIFNLAAGMQHDIQGHVLPSTTGRMSYAKRIPHGIVGVISPFNVPMVLSMRAVGPALAAGNAVLLKPDPQTPICGGLIIATILQEAGLPEGVLHVLPGGAEPGSALCDAPEVRMIAFTGSTAVGRMIAEKAGKQLKKVSLELGGKSPLIILDDADLDIAASNAAWGAFLHQGQICMASGRILVHQRIAAEFTRRLAEKASHLPVGNPLTEQVALGPLISERQRDRAHAIIHDSIKAGAKLEAGGTYERLFYKPTVLSNVKPGMRVYHEEVFGPCASIISFADDDEAISIANDTEYGLSAGIITADVGRAMRLGERIDSGMLHINDQTVNDEVCNPFGGRGCSGNGGNIGGTTQWENFTQLRWVTVQTAAHPYPF</sequence>
<dbReference type="RefSeq" id="WP_345920094.1">
    <property type="nucleotide sequence ID" value="NZ_JBDIVE010000006.1"/>
</dbReference>
<protein>
    <submittedName>
        <fullName evidence="7">Benzaldehyde dehydrogenase</fullName>
    </submittedName>
</protein>
<dbReference type="InterPro" id="IPR016161">
    <property type="entry name" value="Ald_DH/histidinol_DH"/>
</dbReference>
<evidence type="ECO:0000256" key="5">
    <source>
        <dbReference type="RuleBase" id="RU003345"/>
    </source>
</evidence>
<organism evidence="7 8">
    <name type="scientific">Uliginosibacterium sediminicola</name>
    <dbReference type="NCBI Taxonomy" id="2024550"/>
    <lineage>
        <taxon>Bacteria</taxon>
        <taxon>Pseudomonadati</taxon>
        <taxon>Pseudomonadota</taxon>
        <taxon>Betaproteobacteria</taxon>
        <taxon>Rhodocyclales</taxon>
        <taxon>Zoogloeaceae</taxon>
        <taxon>Uliginosibacterium</taxon>
    </lineage>
</organism>
<name>A0ABU9Z006_9RHOO</name>
<accession>A0ABU9Z006</accession>
<dbReference type="Gene3D" id="3.40.309.10">
    <property type="entry name" value="Aldehyde Dehydrogenase, Chain A, domain 2"/>
    <property type="match status" value="1"/>
</dbReference>
<dbReference type="PROSITE" id="PS00687">
    <property type="entry name" value="ALDEHYDE_DEHYDR_GLU"/>
    <property type="match status" value="1"/>
</dbReference>
<evidence type="ECO:0000259" key="6">
    <source>
        <dbReference type="Pfam" id="PF00171"/>
    </source>
</evidence>
<evidence type="ECO:0000256" key="1">
    <source>
        <dbReference type="ARBA" id="ARBA00009986"/>
    </source>
</evidence>
<keyword evidence="3" id="KW-0520">NAD</keyword>
<comment type="similarity">
    <text evidence="1 5">Belongs to the aldehyde dehydrogenase family.</text>
</comment>
<evidence type="ECO:0000313" key="7">
    <source>
        <dbReference type="EMBL" id="MEN3069324.1"/>
    </source>
</evidence>
<dbReference type="EMBL" id="JBDIVE010000006">
    <property type="protein sequence ID" value="MEN3069324.1"/>
    <property type="molecule type" value="Genomic_DNA"/>
</dbReference>
<dbReference type="InterPro" id="IPR016160">
    <property type="entry name" value="Ald_DH_CS_CYS"/>
</dbReference>
<dbReference type="InterPro" id="IPR015590">
    <property type="entry name" value="Aldehyde_DH_dom"/>
</dbReference>
<reference evidence="7 8" key="1">
    <citation type="journal article" date="2018" name="Int. J. Syst. Evol. Microbiol.">
        <title>Uliginosibacterium sediminicola sp. nov., isolated from freshwater sediment.</title>
        <authorList>
            <person name="Hwang W.M."/>
            <person name="Kim S.M."/>
            <person name="Kang K."/>
            <person name="Ahn T.Y."/>
        </authorList>
    </citation>
    <scope>NUCLEOTIDE SEQUENCE [LARGE SCALE GENOMIC DNA]</scope>
    <source>
        <strain evidence="7 8">M1-21</strain>
    </source>
</reference>